<dbReference type="PANTHER" id="PTHR22812">
    <property type="entry name" value="CHROMOBOX PROTEIN"/>
    <property type="match status" value="1"/>
</dbReference>
<organism evidence="5">
    <name type="scientific">Aceria tosichella</name>
    <name type="common">wheat curl mite</name>
    <dbReference type="NCBI Taxonomy" id="561515"/>
    <lineage>
        <taxon>Eukaryota</taxon>
        <taxon>Metazoa</taxon>
        <taxon>Ecdysozoa</taxon>
        <taxon>Arthropoda</taxon>
        <taxon>Chelicerata</taxon>
        <taxon>Arachnida</taxon>
        <taxon>Acari</taxon>
        <taxon>Acariformes</taxon>
        <taxon>Trombidiformes</taxon>
        <taxon>Prostigmata</taxon>
        <taxon>Eupodina</taxon>
        <taxon>Eriophyoidea</taxon>
        <taxon>Eriophyidae</taxon>
        <taxon>Eriophyinae</taxon>
        <taxon>Aceriini</taxon>
        <taxon>Aceria</taxon>
    </lineage>
</organism>
<dbReference type="CDD" id="cd00024">
    <property type="entry name" value="CD_CSD"/>
    <property type="match status" value="1"/>
</dbReference>
<gene>
    <name evidence="5" type="primary">Cbx3_1</name>
    <name evidence="5" type="ORF">g.11851</name>
</gene>
<proteinExistence type="predicted"/>
<dbReference type="GO" id="GO:0005694">
    <property type="term" value="C:chromosome"/>
    <property type="evidence" value="ECO:0007669"/>
    <property type="project" value="UniProtKB-ARBA"/>
</dbReference>
<dbReference type="InterPro" id="IPR023779">
    <property type="entry name" value="Chromodomain_CS"/>
</dbReference>
<feature type="domain" description="Chromo" evidence="4">
    <location>
        <begin position="26"/>
        <end position="74"/>
    </location>
</feature>
<dbReference type="InterPro" id="IPR023780">
    <property type="entry name" value="Chromo_domain"/>
</dbReference>
<dbReference type="PROSITE" id="PS00598">
    <property type="entry name" value="CHROMO_1"/>
    <property type="match status" value="1"/>
</dbReference>
<dbReference type="Pfam" id="PF00385">
    <property type="entry name" value="Chromo"/>
    <property type="match status" value="1"/>
</dbReference>
<dbReference type="InterPro" id="IPR051219">
    <property type="entry name" value="Heterochromatin_chromo-domain"/>
</dbReference>
<reference evidence="5" key="1">
    <citation type="submission" date="2018-10" db="EMBL/GenBank/DDBJ databases">
        <title>Transcriptome assembly of Aceria tosichella (Wheat curl mite) Type 2.</title>
        <authorList>
            <person name="Scully E.D."/>
            <person name="Geib S.M."/>
            <person name="Palmer N.A."/>
            <person name="Gupta A.K."/>
            <person name="Sarath G."/>
            <person name="Tatineni S."/>
        </authorList>
    </citation>
    <scope>NUCLEOTIDE SEQUENCE</scope>
    <source>
        <strain evidence="5">LincolnNE</strain>
    </source>
</reference>
<comment type="subcellular location">
    <subcellularLocation>
        <location evidence="1">Nucleus</location>
    </subcellularLocation>
</comment>
<evidence type="ECO:0000256" key="2">
    <source>
        <dbReference type="ARBA" id="ARBA00023242"/>
    </source>
</evidence>
<dbReference type="InterPro" id="IPR000953">
    <property type="entry name" value="Chromo/chromo_shadow_dom"/>
</dbReference>
<dbReference type="InterPro" id="IPR017984">
    <property type="entry name" value="Chromo_dom_subgr"/>
</dbReference>
<accession>A0A6G1SMF7</accession>
<feature type="region of interest" description="Disordered" evidence="3">
    <location>
        <begin position="96"/>
        <end position="127"/>
    </location>
</feature>
<dbReference type="AlphaFoldDB" id="A0A6G1SMF7"/>
<keyword evidence="2" id="KW-0539">Nucleus</keyword>
<name>A0A6G1SMF7_9ACAR</name>
<dbReference type="PRINTS" id="PR00504">
    <property type="entry name" value="CHROMODOMAIN"/>
</dbReference>
<sequence length="170" mass="20059">MVMDMEVQEEEEEGNGKGEEEEEEEYIVEAIREWRYDATDRRKEFLIKWNGYPEEDNTWEPEENLNCEHILQEFKASLQGDDLRCFNHPDPDGLTGFQRHAPFDKCIGADGPHESDEEESSGKPPEDRQKFYCLLRFTDSEYAEEVSLTEFFKNEPEAAFKFCEQRLLAK</sequence>
<evidence type="ECO:0000256" key="1">
    <source>
        <dbReference type="ARBA" id="ARBA00004123"/>
    </source>
</evidence>
<dbReference type="PROSITE" id="PS50013">
    <property type="entry name" value="CHROMO_2"/>
    <property type="match status" value="1"/>
</dbReference>
<dbReference type="SMART" id="SM00298">
    <property type="entry name" value="CHROMO"/>
    <property type="match status" value="1"/>
</dbReference>
<protein>
    <submittedName>
        <fullName evidence="5">Chromobox 3</fullName>
    </submittedName>
</protein>
<feature type="region of interest" description="Disordered" evidence="3">
    <location>
        <begin position="1"/>
        <end position="24"/>
    </location>
</feature>
<evidence type="ECO:0000313" key="5">
    <source>
        <dbReference type="EMBL" id="MDE51559.1"/>
    </source>
</evidence>
<evidence type="ECO:0000256" key="3">
    <source>
        <dbReference type="SAM" id="MobiDB-lite"/>
    </source>
</evidence>
<dbReference type="Gene3D" id="2.40.50.40">
    <property type="match status" value="1"/>
</dbReference>
<dbReference type="GO" id="GO:0005634">
    <property type="term" value="C:nucleus"/>
    <property type="evidence" value="ECO:0007669"/>
    <property type="project" value="UniProtKB-SubCell"/>
</dbReference>
<dbReference type="SUPFAM" id="SSF54160">
    <property type="entry name" value="Chromo domain-like"/>
    <property type="match status" value="1"/>
</dbReference>
<evidence type="ECO:0000259" key="4">
    <source>
        <dbReference type="PROSITE" id="PS50013"/>
    </source>
</evidence>
<dbReference type="InterPro" id="IPR016197">
    <property type="entry name" value="Chromo-like_dom_sf"/>
</dbReference>
<dbReference type="EMBL" id="GGYP01006788">
    <property type="protein sequence ID" value="MDE51559.1"/>
    <property type="molecule type" value="Transcribed_RNA"/>
</dbReference>